<dbReference type="EMBL" id="MU274918">
    <property type="protein sequence ID" value="KAI0087371.1"/>
    <property type="molecule type" value="Genomic_DNA"/>
</dbReference>
<evidence type="ECO:0000313" key="1">
    <source>
        <dbReference type="EMBL" id="KAI0087371.1"/>
    </source>
</evidence>
<protein>
    <submittedName>
        <fullName evidence="1">EXS family-domain-containing protein</fullName>
    </submittedName>
</protein>
<gene>
    <name evidence="1" type="ORF">BDY19DRAFT_893122</name>
</gene>
<feature type="non-terminal residue" evidence="1">
    <location>
        <position position="1"/>
    </location>
</feature>
<proteinExistence type="predicted"/>
<keyword evidence="2" id="KW-1185">Reference proteome</keyword>
<name>A0ACB8TZJ5_9APHY</name>
<evidence type="ECO:0000313" key="2">
    <source>
        <dbReference type="Proteomes" id="UP001055072"/>
    </source>
</evidence>
<dbReference type="Proteomes" id="UP001055072">
    <property type="component" value="Unassembled WGS sequence"/>
</dbReference>
<accession>A0ACB8TZJ5</accession>
<sequence length="289" mass="33893">RPARWWFLRNLSRLLTPGFHRVERIHRDQYCSLVYPLSNIYLVACAYSGGLDSTWSKCLSPKPWGVPFVLASLPLFARFVQSIRRWVDSRLITHLINGGKYGAGIIYYITYYNWRHHGGDRGGDFVLWCIMGTIYATYASAWDFLMDWSLLRPHAAHRLLRDNLLYSNHISLYYIAIVTNVLIRFIWVLYIPQHGPSFALRTFVAAMLEMLRRWQWNFYRLENEHLGNVDQYRVTREVPLPYSFDDVMNESDGDDEERKSISSWRSKRRAAKSQAFQDASVNLSLPSVP</sequence>
<organism evidence="1 2">
    <name type="scientific">Irpex rosettiformis</name>
    <dbReference type="NCBI Taxonomy" id="378272"/>
    <lineage>
        <taxon>Eukaryota</taxon>
        <taxon>Fungi</taxon>
        <taxon>Dikarya</taxon>
        <taxon>Basidiomycota</taxon>
        <taxon>Agaricomycotina</taxon>
        <taxon>Agaricomycetes</taxon>
        <taxon>Polyporales</taxon>
        <taxon>Irpicaceae</taxon>
        <taxon>Irpex</taxon>
    </lineage>
</organism>
<comment type="caution">
    <text evidence="1">The sequence shown here is derived from an EMBL/GenBank/DDBJ whole genome shotgun (WGS) entry which is preliminary data.</text>
</comment>
<reference evidence="1" key="1">
    <citation type="journal article" date="2021" name="Environ. Microbiol.">
        <title>Gene family expansions and transcriptome signatures uncover fungal adaptations to wood decay.</title>
        <authorList>
            <person name="Hage H."/>
            <person name="Miyauchi S."/>
            <person name="Viragh M."/>
            <person name="Drula E."/>
            <person name="Min B."/>
            <person name="Chaduli D."/>
            <person name="Navarro D."/>
            <person name="Favel A."/>
            <person name="Norest M."/>
            <person name="Lesage-Meessen L."/>
            <person name="Balint B."/>
            <person name="Merenyi Z."/>
            <person name="de Eugenio L."/>
            <person name="Morin E."/>
            <person name="Martinez A.T."/>
            <person name="Baldrian P."/>
            <person name="Stursova M."/>
            <person name="Martinez M.J."/>
            <person name="Novotny C."/>
            <person name="Magnuson J.K."/>
            <person name="Spatafora J.W."/>
            <person name="Maurice S."/>
            <person name="Pangilinan J."/>
            <person name="Andreopoulos W."/>
            <person name="LaButti K."/>
            <person name="Hundley H."/>
            <person name="Na H."/>
            <person name="Kuo A."/>
            <person name="Barry K."/>
            <person name="Lipzen A."/>
            <person name="Henrissat B."/>
            <person name="Riley R."/>
            <person name="Ahrendt S."/>
            <person name="Nagy L.G."/>
            <person name="Grigoriev I.V."/>
            <person name="Martin F."/>
            <person name="Rosso M.N."/>
        </authorList>
    </citation>
    <scope>NUCLEOTIDE SEQUENCE</scope>
    <source>
        <strain evidence="1">CBS 384.51</strain>
    </source>
</reference>